<feature type="compositionally biased region" description="Polar residues" evidence="1">
    <location>
        <begin position="41"/>
        <end position="58"/>
    </location>
</feature>
<protein>
    <submittedName>
        <fullName evidence="2">Putative lipoprotein</fullName>
    </submittedName>
</protein>
<organism evidence="2 3">
    <name type="scientific">Burkholderia aenigmatica</name>
    <dbReference type="NCBI Taxonomy" id="2015348"/>
    <lineage>
        <taxon>Bacteria</taxon>
        <taxon>Pseudomonadati</taxon>
        <taxon>Pseudomonadota</taxon>
        <taxon>Betaproteobacteria</taxon>
        <taxon>Burkholderiales</taxon>
        <taxon>Burkholderiaceae</taxon>
        <taxon>Burkholderia</taxon>
        <taxon>Burkholderia cepacia complex</taxon>
    </lineage>
</organism>
<accession>A0A6P2RN89</accession>
<sequence>MARDEFSSSVKRALAERAGYRCSFPGCDAETIGPSDESEDATSNTGTAAHISAASSGKGSRRYDASLTPEQRSSIENGLWCCRHHGTLIDTDEVTYSTQMLKKWREIAERKAQIRQRHPGVRLSRHPELVNIGIAVECLKLAADNRINQIIGQAIVHCYIEDVWGKSFADSIRDFLIEYAKNAFEHAGAKSITIKLQSREIVIEDDGKHFDPNTLIEHSHGRGGRAAYRALRNTLRLPTISSTNQSGTGNLVYLPLVANAWELETTNPCTVNIDIHNLRSSRFSFKSYDSCDCIYIVAPEYISYSDWTPLGGIVYSAQQTGKRIVVIVSKASAGVIEFGREQLPGVEIVEWGRE</sequence>
<dbReference type="SUPFAM" id="SSF55874">
    <property type="entry name" value="ATPase domain of HSP90 chaperone/DNA topoisomerase II/histidine kinase"/>
    <property type="match status" value="1"/>
</dbReference>
<evidence type="ECO:0000313" key="3">
    <source>
        <dbReference type="Proteomes" id="UP000494261"/>
    </source>
</evidence>
<proteinExistence type="predicted"/>
<reference evidence="2 3" key="1">
    <citation type="submission" date="2019-09" db="EMBL/GenBank/DDBJ databases">
        <authorList>
            <person name="Depoorter E."/>
        </authorList>
    </citation>
    <scope>NUCLEOTIDE SEQUENCE [LARGE SCALE GENOMIC DNA]</scope>
    <source>
        <strain evidence="2">LMG 13014</strain>
    </source>
</reference>
<evidence type="ECO:0000256" key="1">
    <source>
        <dbReference type="SAM" id="MobiDB-lite"/>
    </source>
</evidence>
<dbReference type="RefSeq" id="WP_175025630.1">
    <property type="nucleotide sequence ID" value="NZ_CABVQC010000065.1"/>
</dbReference>
<gene>
    <name evidence="2" type="ORF">BLA13014_06615</name>
</gene>
<dbReference type="AlphaFoldDB" id="A0A6P2RN89"/>
<dbReference type="InterPro" id="IPR036890">
    <property type="entry name" value="HATPase_C_sf"/>
</dbReference>
<keyword evidence="2" id="KW-0449">Lipoprotein</keyword>
<dbReference type="EMBL" id="CABVQC010000065">
    <property type="protein sequence ID" value="VWC37051.1"/>
    <property type="molecule type" value="Genomic_DNA"/>
</dbReference>
<name>A0A6P2RN89_9BURK</name>
<dbReference type="Proteomes" id="UP000494261">
    <property type="component" value="Unassembled WGS sequence"/>
</dbReference>
<evidence type="ECO:0000313" key="2">
    <source>
        <dbReference type="EMBL" id="VWC37051.1"/>
    </source>
</evidence>
<feature type="region of interest" description="Disordered" evidence="1">
    <location>
        <begin position="25"/>
        <end position="68"/>
    </location>
</feature>